<reference evidence="3 4" key="1">
    <citation type="submission" date="2020-08" db="EMBL/GenBank/DDBJ databases">
        <title>Genome public.</title>
        <authorList>
            <person name="Liu C."/>
            <person name="Sun Q."/>
        </authorList>
    </citation>
    <scope>NUCLEOTIDE SEQUENCE [LARGE SCALE GENOMIC DNA]</scope>
    <source>
        <strain evidence="3 4">New-38</strain>
    </source>
</reference>
<dbReference type="Pfam" id="PF14568">
    <property type="entry name" value="SUKH_6"/>
    <property type="match status" value="1"/>
</dbReference>
<dbReference type="EMBL" id="JACOPR010000003">
    <property type="protein sequence ID" value="MBC5730265.1"/>
    <property type="molecule type" value="Genomic_DNA"/>
</dbReference>
<sequence length="421" mass="47521">MISSVEKELGYKLPASYIWLMKQHNGGIPVNTCFPTNEPTSWAADHVPITGIFGIGREKIYSLCGALGSRFMIDEWNYPAIGVAICDCPSAGHDMIFLDYRACGPHGEPAVVHVDRENDYKITHLADSFELFICGLKHESLYESDEDDTDSSVDNNYSSDSAGAHINNGEDENADSLKDSFSGFVLLSKGRWHKQQFIRDMKEKWDICVKEDDDKIDDAAVFEVDGMIAIASLMTDPIPHVEVEEHAENNYMWPRAVKAARKHRAHIMVAVLGRKENALEMGKLYTKLMAACCRQKYASGIYTSGVVFEPQFYEDFADMMKEDKLPIFNWIWFGMYRSEKGMNAYTYGLDLFDKEEMEVLDVDATPQDLRDFLASLSNYVLENDVKLRDGETIAFSATGKHTIIRSPSVSLPKDQMTLKIS</sequence>
<comment type="caution">
    <text evidence="3">The sequence shown here is derived from an EMBL/GenBank/DDBJ whole genome shotgun (WGS) entry which is preliminary data.</text>
</comment>
<dbReference type="Gene3D" id="3.40.1580.10">
    <property type="entry name" value="SMI1/KNR4-like"/>
    <property type="match status" value="1"/>
</dbReference>
<dbReference type="InterPro" id="IPR037883">
    <property type="entry name" value="Knr4/Smi1-like_sf"/>
</dbReference>
<organism evidence="3 4">
    <name type="scientific">Pseudoflavonifractor hominis</name>
    <dbReference type="NCBI Taxonomy" id="2763059"/>
    <lineage>
        <taxon>Bacteria</taxon>
        <taxon>Bacillati</taxon>
        <taxon>Bacillota</taxon>
        <taxon>Clostridia</taxon>
        <taxon>Eubacteriales</taxon>
        <taxon>Oscillospiraceae</taxon>
        <taxon>Pseudoflavonifractor</taxon>
    </lineage>
</organism>
<dbReference type="SUPFAM" id="SSF160631">
    <property type="entry name" value="SMI1/KNR4-like"/>
    <property type="match status" value="1"/>
</dbReference>
<dbReference type="Proteomes" id="UP000660021">
    <property type="component" value="Unassembled WGS sequence"/>
</dbReference>
<gene>
    <name evidence="3" type="ORF">H8S34_05370</name>
</gene>
<evidence type="ECO:0000313" key="4">
    <source>
        <dbReference type="Proteomes" id="UP000660021"/>
    </source>
</evidence>
<feature type="region of interest" description="Disordered" evidence="1">
    <location>
        <begin position="145"/>
        <end position="172"/>
    </location>
</feature>
<keyword evidence="4" id="KW-1185">Reference proteome</keyword>
<evidence type="ECO:0000313" key="3">
    <source>
        <dbReference type="EMBL" id="MBC5730265.1"/>
    </source>
</evidence>
<evidence type="ECO:0000256" key="1">
    <source>
        <dbReference type="SAM" id="MobiDB-lite"/>
    </source>
</evidence>
<feature type="compositionally biased region" description="Low complexity" evidence="1">
    <location>
        <begin position="152"/>
        <end position="161"/>
    </location>
</feature>
<feature type="domain" description="Knr4/Smi1-like" evidence="2">
    <location>
        <begin position="1"/>
        <end position="187"/>
    </location>
</feature>
<dbReference type="InterPro" id="IPR025357">
    <property type="entry name" value="DUF4261"/>
</dbReference>
<evidence type="ECO:0000259" key="2">
    <source>
        <dbReference type="SMART" id="SM00860"/>
    </source>
</evidence>
<proteinExistence type="predicted"/>
<dbReference type="Pfam" id="PF14080">
    <property type="entry name" value="DUF4261"/>
    <property type="match status" value="1"/>
</dbReference>
<dbReference type="InterPro" id="IPR018958">
    <property type="entry name" value="Knr4/Smi1-like_dom"/>
</dbReference>
<name>A0ABR7HRY6_9FIRM</name>
<dbReference type="SMART" id="SM00860">
    <property type="entry name" value="SMI1_KNR4"/>
    <property type="match status" value="1"/>
</dbReference>
<protein>
    <submittedName>
        <fullName evidence="3">SMI1/KNR4 family protein</fullName>
    </submittedName>
</protein>
<accession>A0ABR7HRY6</accession>